<evidence type="ECO:0000256" key="3">
    <source>
        <dbReference type="ARBA" id="ARBA00023125"/>
    </source>
</evidence>
<dbReference type="Gene3D" id="1.10.1660.10">
    <property type="match status" value="1"/>
</dbReference>
<dbReference type="InterPro" id="IPR009061">
    <property type="entry name" value="DNA-bd_dom_put_sf"/>
</dbReference>
<keyword evidence="3" id="KW-0238">DNA-binding</keyword>
<dbReference type="RefSeq" id="WP_276660339.1">
    <property type="nucleotide sequence ID" value="NZ_SSFD01000258.1"/>
</dbReference>
<comment type="caution">
    <text evidence="7">The sequence shown here is derived from an EMBL/GenBank/DDBJ whole genome shotgun (WGS) entry which is preliminary data.</text>
</comment>
<accession>A0A5C7SH53</accession>
<dbReference type="PRINTS" id="PR00040">
    <property type="entry name" value="HTHMERR"/>
</dbReference>
<protein>
    <recommendedName>
        <fullName evidence="1">HTH-type transcriptional regulator MerD</fullName>
    </recommendedName>
    <alternativeName>
        <fullName evidence="5">Mercuric resistance protein MerD</fullName>
    </alternativeName>
</protein>
<keyword evidence="4" id="KW-0804">Transcription</keyword>
<sequence length="118" mass="12716">MNAYTVSRLADDAGVSVHVVRDYMVRGLLRPVARTAGGYGLFDAEALQRLCFVRAALEAGIGLDLLTRLCRALDAADGDEASARLADLCQQVERRRQALAKLDAQLTELAHSTSEISA</sequence>
<feature type="domain" description="HTH merR-type" evidence="6">
    <location>
        <begin position="3"/>
        <end position="72"/>
    </location>
</feature>
<dbReference type="InterPro" id="IPR047057">
    <property type="entry name" value="MerR_fam"/>
</dbReference>
<dbReference type="NCBIfam" id="NF033783">
    <property type="entry name" value="coreg_MerD"/>
    <property type="match status" value="1"/>
</dbReference>
<name>A0A5C7SH53_THASP</name>
<dbReference type="SMART" id="SM00422">
    <property type="entry name" value="HTH_MERR"/>
    <property type="match status" value="1"/>
</dbReference>
<keyword evidence="2" id="KW-0805">Transcription regulation</keyword>
<gene>
    <name evidence="7" type="primary">merD</name>
    <name evidence="7" type="ORF">E6Q80_16255</name>
</gene>
<proteinExistence type="predicted"/>
<evidence type="ECO:0000256" key="2">
    <source>
        <dbReference type="ARBA" id="ARBA00023015"/>
    </source>
</evidence>
<dbReference type="GO" id="GO:0003677">
    <property type="term" value="F:DNA binding"/>
    <property type="evidence" value="ECO:0007669"/>
    <property type="project" value="UniProtKB-KW"/>
</dbReference>
<dbReference type="PROSITE" id="PS50937">
    <property type="entry name" value="HTH_MERR_2"/>
    <property type="match status" value="1"/>
</dbReference>
<dbReference type="InterPro" id="IPR011797">
    <property type="entry name" value="MerD"/>
</dbReference>
<dbReference type="GO" id="GO:0046689">
    <property type="term" value="P:response to mercury ion"/>
    <property type="evidence" value="ECO:0007669"/>
    <property type="project" value="InterPro"/>
</dbReference>
<evidence type="ECO:0000256" key="1">
    <source>
        <dbReference type="ARBA" id="ARBA00019396"/>
    </source>
</evidence>
<reference evidence="7 8" key="1">
    <citation type="submission" date="2018-09" db="EMBL/GenBank/DDBJ databases">
        <title>Metagenome Assembled Genomes from an Advanced Water Purification Facility.</title>
        <authorList>
            <person name="Stamps B.W."/>
            <person name="Spear J.R."/>
        </authorList>
    </citation>
    <scope>NUCLEOTIDE SEQUENCE [LARGE SCALE GENOMIC DNA]</scope>
    <source>
        <strain evidence="7">Bin_27_1</strain>
    </source>
</reference>
<dbReference type="AlphaFoldDB" id="A0A5C7SH53"/>
<dbReference type="PANTHER" id="PTHR30204">
    <property type="entry name" value="REDOX-CYCLING DRUG-SENSING TRANSCRIPTIONAL ACTIVATOR SOXR"/>
    <property type="match status" value="1"/>
</dbReference>
<dbReference type="GO" id="GO:0003700">
    <property type="term" value="F:DNA-binding transcription factor activity"/>
    <property type="evidence" value="ECO:0007669"/>
    <property type="project" value="InterPro"/>
</dbReference>
<dbReference type="EMBL" id="SSFD01000258">
    <property type="protein sequence ID" value="TXH81991.1"/>
    <property type="molecule type" value="Genomic_DNA"/>
</dbReference>
<evidence type="ECO:0000256" key="5">
    <source>
        <dbReference type="ARBA" id="ARBA00032882"/>
    </source>
</evidence>
<dbReference type="Proteomes" id="UP000321192">
    <property type="component" value="Unassembled WGS sequence"/>
</dbReference>
<dbReference type="Pfam" id="PF13411">
    <property type="entry name" value="MerR_1"/>
    <property type="match status" value="1"/>
</dbReference>
<evidence type="ECO:0000313" key="8">
    <source>
        <dbReference type="Proteomes" id="UP000321192"/>
    </source>
</evidence>
<evidence type="ECO:0000256" key="4">
    <source>
        <dbReference type="ARBA" id="ARBA00023163"/>
    </source>
</evidence>
<dbReference type="PANTHER" id="PTHR30204:SF93">
    <property type="entry name" value="HTH MERR-TYPE DOMAIN-CONTAINING PROTEIN"/>
    <property type="match status" value="1"/>
</dbReference>
<evidence type="ECO:0000313" key="7">
    <source>
        <dbReference type="EMBL" id="TXH81991.1"/>
    </source>
</evidence>
<organism evidence="7 8">
    <name type="scientific">Thauera aminoaromatica</name>
    <dbReference type="NCBI Taxonomy" id="164330"/>
    <lineage>
        <taxon>Bacteria</taxon>
        <taxon>Pseudomonadati</taxon>
        <taxon>Pseudomonadota</taxon>
        <taxon>Betaproteobacteria</taxon>
        <taxon>Rhodocyclales</taxon>
        <taxon>Zoogloeaceae</taxon>
        <taxon>Thauera</taxon>
    </lineage>
</organism>
<dbReference type="SUPFAM" id="SSF46955">
    <property type="entry name" value="Putative DNA-binding domain"/>
    <property type="match status" value="1"/>
</dbReference>
<dbReference type="GO" id="GO:0045892">
    <property type="term" value="P:negative regulation of DNA-templated transcription"/>
    <property type="evidence" value="ECO:0007669"/>
    <property type="project" value="InterPro"/>
</dbReference>
<dbReference type="NCBIfam" id="TIGR02054">
    <property type="entry name" value="MerD"/>
    <property type="match status" value="1"/>
</dbReference>
<evidence type="ECO:0000259" key="6">
    <source>
        <dbReference type="PROSITE" id="PS50937"/>
    </source>
</evidence>
<dbReference type="InterPro" id="IPR000551">
    <property type="entry name" value="MerR-type_HTH_dom"/>
</dbReference>